<feature type="signal peptide" evidence="1">
    <location>
        <begin position="1"/>
        <end position="20"/>
    </location>
</feature>
<name>A0A9D4TFE1_CHLVU</name>
<feature type="chain" id="PRO_5038608586" evidence="1">
    <location>
        <begin position="21"/>
        <end position="264"/>
    </location>
</feature>
<proteinExistence type="predicted"/>
<evidence type="ECO:0000256" key="1">
    <source>
        <dbReference type="SAM" id="SignalP"/>
    </source>
</evidence>
<comment type="caution">
    <text evidence="2">The sequence shown here is derived from an EMBL/GenBank/DDBJ whole genome shotgun (WGS) entry which is preliminary data.</text>
</comment>
<reference evidence="2" key="1">
    <citation type="journal article" date="2019" name="Plant J.">
        <title>Chlorella vulgaris genome assembly and annotation reveals the molecular basis for metabolic acclimation to high light conditions.</title>
        <authorList>
            <person name="Cecchin M."/>
            <person name="Marcolungo L."/>
            <person name="Rossato M."/>
            <person name="Girolomoni L."/>
            <person name="Cosentino E."/>
            <person name="Cuine S."/>
            <person name="Li-Beisson Y."/>
            <person name="Delledonne M."/>
            <person name="Ballottari M."/>
        </authorList>
    </citation>
    <scope>NUCLEOTIDE SEQUENCE</scope>
    <source>
        <strain evidence="2">211/11P</strain>
    </source>
</reference>
<keyword evidence="3" id="KW-1185">Reference proteome</keyword>
<dbReference type="Proteomes" id="UP001055712">
    <property type="component" value="Unassembled WGS sequence"/>
</dbReference>
<dbReference type="OrthoDB" id="506503at2759"/>
<keyword evidence="1" id="KW-0732">Signal</keyword>
<dbReference type="EMBL" id="SIDB01000013">
    <property type="protein sequence ID" value="KAI3424190.1"/>
    <property type="molecule type" value="Genomic_DNA"/>
</dbReference>
<accession>A0A9D4TFE1</accession>
<reference evidence="2" key="2">
    <citation type="submission" date="2020-11" db="EMBL/GenBank/DDBJ databases">
        <authorList>
            <person name="Cecchin M."/>
            <person name="Marcolungo L."/>
            <person name="Rossato M."/>
            <person name="Girolomoni L."/>
            <person name="Cosentino E."/>
            <person name="Cuine S."/>
            <person name="Li-Beisson Y."/>
            <person name="Delledonne M."/>
            <person name="Ballottari M."/>
        </authorList>
    </citation>
    <scope>NUCLEOTIDE SEQUENCE</scope>
    <source>
        <strain evidence="2">211/11P</strain>
        <tissue evidence="2">Whole cell</tissue>
    </source>
</reference>
<evidence type="ECO:0000313" key="3">
    <source>
        <dbReference type="Proteomes" id="UP001055712"/>
    </source>
</evidence>
<dbReference type="AlphaFoldDB" id="A0A9D4TFE1"/>
<evidence type="ECO:0000313" key="2">
    <source>
        <dbReference type="EMBL" id="KAI3424190.1"/>
    </source>
</evidence>
<protein>
    <submittedName>
        <fullName evidence="2">Uncharacterized protein</fullName>
    </submittedName>
</protein>
<gene>
    <name evidence="2" type="ORF">D9Q98_009547</name>
</gene>
<sequence>MRTAACLLLSLLALSAVADASKLGDALKERLDDMPKVTAADVAEALSQLHDSIQEQVKEAAAEFAKKRPNGVVANLVGGARRRLQTVGVPFQEFMSNFFGEGWSSMVPSGWSLPSFDWSKLGEFDYTNNLGDFMAENDLQSLTQISSVGDLNAAAESIESKFCTPEAFEPAAKVPASCTGPTVTISLVPKVCTLESATKQVVCDPAKLVLTKSPGSCTHKYLSASTWTGKECKISGTAGFSDSKSVGGGIKEIPMLDLSLQYEA</sequence>
<organism evidence="2 3">
    <name type="scientific">Chlorella vulgaris</name>
    <name type="common">Green alga</name>
    <dbReference type="NCBI Taxonomy" id="3077"/>
    <lineage>
        <taxon>Eukaryota</taxon>
        <taxon>Viridiplantae</taxon>
        <taxon>Chlorophyta</taxon>
        <taxon>core chlorophytes</taxon>
        <taxon>Trebouxiophyceae</taxon>
        <taxon>Chlorellales</taxon>
        <taxon>Chlorellaceae</taxon>
        <taxon>Chlorella clade</taxon>
        <taxon>Chlorella</taxon>
    </lineage>
</organism>